<dbReference type="GO" id="GO:0008499">
    <property type="term" value="F:N-acetyl-beta-D-glucosaminide beta-(1,3)-galactosyltransferase activity"/>
    <property type="evidence" value="ECO:0000318"/>
    <property type="project" value="GO_Central"/>
</dbReference>
<dbReference type="PANTHER" id="PTHR11214">
    <property type="entry name" value="BETA-1,3-N-ACETYLGLUCOSAMINYLTRANSFERASE"/>
    <property type="match status" value="1"/>
</dbReference>
<evidence type="ECO:0000256" key="3">
    <source>
        <dbReference type="ARBA" id="ARBA00008661"/>
    </source>
</evidence>
<keyword evidence="8 14" id="KW-1133">Transmembrane helix</keyword>
<evidence type="ECO:0000256" key="10">
    <source>
        <dbReference type="ARBA" id="ARBA00023098"/>
    </source>
</evidence>
<evidence type="ECO:0000256" key="4">
    <source>
        <dbReference type="ARBA" id="ARBA00022676"/>
    </source>
</evidence>
<evidence type="ECO:0000256" key="5">
    <source>
        <dbReference type="ARBA" id="ARBA00022679"/>
    </source>
</evidence>
<dbReference type="RefSeq" id="XP_002938781.1">
    <property type="nucleotide sequence ID" value="XM_002938735.3"/>
</dbReference>
<comment type="subcellular location">
    <subcellularLocation>
        <location evidence="1 14">Golgi apparatus membrane</location>
        <topology evidence="1 14">Single-pass type II membrane protein</topology>
    </subcellularLocation>
</comment>
<name>A0A8J0QQ50_XENTR</name>
<reference evidence="16" key="1">
    <citation type="submission" date="2025-08" db="UniProtKB">
        <authorList>
            <consortium name="RefSeq"/>
        </authorList>
    </citation>
    <scope>IDENTIFICATION</scope>
    <source>
        <strain evidence="16">Nigerian</strain>
        <tissue evidence="16">Liver and blood</tissue>
    </source>
</reference>
<evidence type="ECO:0000256" key="11">
    <source>
        <dbReference type="ARBA" id="ARBA00023136"/>
    </source>
</evidence>
<sequence>MADAPRSLVNKCDFPQDLTEARQNPQRLIDGFNSQWMLRLKWIFATMLLIFCFGFCVLLLNLQDFCTICGKIFYSPSLRSATVRETFQLRPKIQCERNPPFLVLLVTTTHSQKEERNVIRQTWGKERLIGDKLVSSYFLLGAGTNPHLQGELIEESNTYNDIIQRDFIDTYYNLTLKTIMGVEWICTYCPQTTFVMKTDTDMFVNTLYLVELLIKKNQTTDFFTGSLRLDDGPVRDINSKWYINEKEFPGTKYPPFCSGTGYVFSVDVAQKIQNVSSTVPFFKLEDVFVGMCLEKVKINLQNLHTEPTFHIYKKPFTVCNYRKLVTSHGVRPRELYLYWEALRRSRDVQC</sequence>
<keyword evidence="5" id="KW-0808">Transferase</keyword>
<dbReference type="InterPro" id="IPR002659">
    <property type="entry name" value="Glyco_trans_31"/>
</dbReference>
<keyword evidence="12" id="KW-0325">Glycoprotein</keyword>
<dbReference type="AGR" id="Xenbase:XB-GENE-1013344"/>
<keyword evidence="4 14" id="KW-0328">Glycosyltransferase</keyword>
<comment type="similarity">
    <text evidence="3 14">Belongs to the glycosyltransferase 31 family.</text>
</comment>
<evidence type="ECO:0000256" key="12">
    <source>
        <dbReference type="ARBA" id="ARBA00023180"/>
    </source>
</evidence>
<dbReference type="Proteomes" id="UP000008143">
    <property type="component" value="Chromosome 2"/>
</dbReference>
<keyword evidence="9 14" id="KW-0333">Golgi apparatus</keyword>
<evidence type="ECO:0000256" key="14">
    <source>
        <dbReference type="RuleBase" id="RU363063"/>
    </source>
</evidence>
<dbReference type="AlphaFoldDB" id="A0A8J0QQ50"/>
<comment type="pathway">
    <text evidence="2">Protein modification; protein glycosylation.</text>
</comment>
<organism evidence="15 16">
    <name type="scientific">Xenopus tropicalis</name>
    <name type="common">Western clawed frog</name>
    <name type="synonym">Silurana tropicalis</name>
    <dbReference type="NCBI Taxonomy" id="8364"/>
    <lineage>
        <taxon>Eukaryota</taxon>
        <taxon>Metazoa</taxon>
        <taxon>Chordata</taxon>
        <taxon>Craniata</taxon>
        <taxon>Vertebrata</taxon>
        <taxon>Euteleostomi</taxon>
        <taxon>Amphibia</taxon>
        <taxon>Batrachia</taxon>
        <taxon>Anura</taxon>
        <taxon>Pipoidea</taxon>
        <taxon>Pipidae</taxon>
        <taxon>Xenopodinae</taxon>
        <taxon>Xenopus</taxon>
        <taxon>Silurana</taxon>
    </lineage>
</organism>
<dbReference type="Pfam" id="PF01762">
    <property type="entry name" value="Galactosyl_T"/>
    <property type="match status" value="1"/>
</dbReference>
<evidence type="ECO:0000256" key="9">
    <source>
        <dbReference type="ARBA" id="ARBA00023034"/>
    </source>
</evidence>
<dbReference type="OrthoDB" id="2139606at2759"/>
<evidence type="ECO:0000313" key="17">
    <source>
        <dbReference type="Xenbase" id="XB-GENE-1013344"/>
    </source>
</evidence>
<protein>
    <recommendedName>
        <fullName evidence="14">Hexosyltransferase</fullName>
        <ecNumber evidence="14">2.4.1.-</ecNumber>
    </recommendedName>
</protein>
<dbReference type="PANTHER" id="PTHR11214:SF265">
    <property type="entry name" value="BETA-1,3-GALACTOSYLTRANSFERASE 5"/>
    <property type="match status" value="1"/>
</dbReference>
<dbReference type="EC" id="2.4.1.-" evidence="14"/>
<dbReference type="GO" id="GO:0000139">
    <property type="term" value="C:Golgi membrane"/>
    <property type="evidence" value="ECO:0000318"/>
    <property type="project" value="GO_Central"/>
</dbReference>
<dbReference type="FunFam" id="3.90.550.50:FF:000001">
    <property type="entry name" value="Hexosyltransferase"/>
    <property type="match status" value="1"/>
</dbReference>
<evidence type="ECO:0000256" key="7">
    <source>
        <dbReference type="ARBA" id="ARBA00022968"/>
    </source>
</evidence>
<dbReference type="GO" id="GO:0006493">
    <property type="term" value="P:protein O-linked glycosylation"/>
    <property type="evidence" value="ECO:0000318"/>
    <property type="project" value="GO_Central"/>
</dbReference>
<evidence type="ECO:0000313" key="15">
    <source>
        <dbReference type="Proteomes" id="UP000008143"/>
    </source>
</evidence>
<keyword evidence="7 14" id="KW-0735">Signal-anchor</keyword>
<feature type="transmembrane region" description="Helical" evidence="14">
    <location>
        <begin position="42"/>
        <end position="62"/>
    </location>
</feature>
<dbReference type="GeneID" id="100494986"/>
<evidence type="ECO:0000313" key="16">
    <source>
        <dbReference type="RefSeq" id="XP_002938781.1"/>
    </source>
</evidence>
<evidence type="ECO:0000256" key="6">
    <source>
        <dbReference type="ARBA" id="ARBA00022692"/>
    </source>
</evidence>
<keyword evidence="11 14" id="KW-0472">Membrane</keyword>
<dbReference type="GO" id="GO:0006629">
    <property type="term" value="P:lipid metabolic process"/>
    <property type="evidence" value="ECO:0007669"/>
    <property type="project" value="UniProtKB-KW"/>
</dbReference>
<accession>A0A8J0QQ50</accession>
<keyword evidence="15" id="KW-1185">Reference proteome</keyword>
<gene>
    <name evidence="16 17" type="primary">b3galt5.4</name>
</gene>
<evidence type="ECO:0000256" key="8">
    <source>
        <dbReference type="ARBA" id="ARBA00022989"/>
    </source>
</evidence>
<evidence type="ECO:0000256" key="13">
    <source>
        <dbReference type="ARBA" id="ARBA00048834"/>
    </source>
</evidence>
<keyword evidence="10" id="KW-0443">Lipid metabolism</keyword>
<dbReference type="KEGG" id="xtr:100494986"/>
<dbReference type="CTD" id="100494986"/>
<keyword evidence="6 14" id="KW-0812">Transmembrane</keyword>
<evidence type="ECO:0000256" key="1">
    <source>
        <dbReference type="ARBA" id="ARBA00004323"/>
    </source>
</evidence>
<dbReference type="Gene3D" id="3.90.550.50">
    <property type="match status" value="1"/>
</dbReference>
<dbReference type="Xenbase" id="XB-GENE-1013344">
    <property type="gene designation" value="b3galt5.4"/>
</dbReference>
<comment type="catalytic activity">
    <reaction evidence="13">
        <text>a globoside Gb4Cer (d18:1(4E)) + UDP-alpha-D-galactose = a globoside GalGb4Cer (d18:1(4E)) + UDP + H(+)</text>
        <dbReference type="Rhea" id="RHEA:41996"/>
        <dbReference type="ChEBI" id="CHEBI:15378"/>
        <dbReference type="ChEBI" id="CHEBI:18259"/>
        <dbReference type="ChEBI" id="CHEBI:58223"/>
        <dbReference type="ChEBI" id="CHEBI:62571"/>
        <dbReference type="ChEBI" id="CHEBI:66914"/>
    </reaction>
    <physiologicalReaction direction="left-to-right" evidence="13">
        <dbReference type="Rhea" id="RHEA:41997"/>
    </physiologicalReaction>
</comment>
<dbReference type="OMA" id="VEWICTY"/>
<evidence type="ECO:0000256" key="2">
    <source>
        <dbReference type="ARBA" id="ARBA00004922"/>
    </source>
</evidence>
<proteinExistence type="inferred from homology"/>